<feature type="compositionally biased region" description="Basic and acidic residues" evidence="1">
    <location>
        <begin position="750"/>
        <end position="760"/>
    </location>
</feature>
<keyword evidence="3" id="KW-1185">Reference proteome</keyword>
<feature type="region of interest" description="Disordered" evidence="1">
    <location>
        <begin position="1"/>
        <end position="20"/>
    </location>
</feature>
<name>A0A812Z4X9_9DINO</name>
<organism evidence="2 3">
    <name type="scientific">Symbiodinium necroappetens</name>
    <dbReference type="NCBI Taxonomy" id="1628268"/>
    <lineage>
        <taxon>Eukaryota</taxon>
        <taxon>Sar</taxon>
        <taxon>Alveolata</taxon>
        <taxon>Dinophyceae</taxon>
        <taxon>Suessiales</taxon>
        <taxon>Symbiodiniaceae</taxon>
        <taxon>Symbiodinium</taxon>
    </lineage>
</organism>
<accession>A0A812Z4X9</accession>
<comment type="caution">
    <text evidence="2">The sequence shown here is derived from an EMBL/GenBank/DDBJ whole genome shotgun (WGS) entry which is preliminary data.</text>
</comment>
<reference evidence="2" key="1">
    <citation type="submission" date="2021-02" db="EMBL/GenBank/DDBJ databases">
        <authorList>
            <person name="Dougan E. K."/>
            <person name="Rhodes N."/>
            <person name="Thang M."/>
            <person name="Chan C."/>
        </authorList>
    </citation>
    <scope>NUCLEOTIDE SEQUENCE</scope>
</reference>
<proteinExistence type="predicted"/>
<dbReference type="AlphaFoldDB" id="A0A812Z4X9"/>
<dbReference type="Proteomes" id="UP000601435">
    <property type="component" value="Unassembled WGS sequence"/>
</dbReference>
<sequence length="783" mass="85745">MPTRKRASFAESMAAARPENRESAMKRLHQDVLAQTTQGPLSSRVKTWHEWCRAWGVLPFPLDVHNISCAAASMKAGGYRSCAQYFSAAVKHQERDLHIRVDDVLRQLIRDCRRSILRGLGPESLKDAFDVAALRPLLQLAASNVTAGFAFPDRDGKELKKSAVISAFRRVAYNRGFKGTCAACPASSSVAGDLQPVLDQLASLQEEVEALKRAAPPPDGVLVQTVCGWPYGIRNFLRVVPSDFAEADQCQRQAALLARISVAADRTRVPNEWFQICFASCFGPLETCPPEDRYHGPWIASVGCVRGLLVRGSLSGDFATTLPDLVAILAQGPPLFQQEFDDSEFSDVQMAEIVRVRCEAAGIVQIGSESSHAWVYKHASVFPPSLASCSSAVTWFVQCSGVVGIAHDRSLQAQASESTLADIAVQAGAGSEVTDYLEQRGLRCAGALALIASDVDQLDNVLVAPLLAGWRPDPGVPGIHLSDDEKPIAKAVLRFMWVLATEARKRAAASAVAIPKASSPAAATVTPAVEAKTPKTLPAGEWRTLIDRYNKITLNGEPREFPEEELLGAESVVARANGLVNPLAKRSRSTKLSVEDGILREEPDQEDDWVPRGSLSIIDGLNSIRWIYILCEVGPETWVHKYFDAMIKRSRIKPNLVDKFKTYFERASWKLCSDLRSNKTFKEASQAIIQDVSSFQEALIRDEPAASIANKRKVDETPHGDASQTIPAWKRVKGKDGKNSKGGGRKGSWKGKDSSKDNGKGSDWQRPWYPNPGWRRQDGADNR</sequence>
<feature type="non-terminal residue" evidence="2">
    <location>
        <position position="783"/>
    </location>
</feature>
<gene>
    <name evidence="2" type="primary">2E4.130</name>
    <name evidence="2" type="ORF">SNEC2469_LOCUS24056</name>
</gene>
<evidence type="ECO:0000313" key="3">
    <source>
        <dbReference type="Proteomes" id="UP000601435"/>
    </source>
</evidence>
<protein>
    <submittedName>
        <fullName evidence="2">2E4.130 protein</fullName>
    </submittedName>
</protein>
<dbReference type="OrthoDB" id="447386at2759"/>
<dbReference type="EMBL" id="CAJNJA010045717">
    <property type="protein sequence ID" value="CAE7811723.1"/>
    <property type="molecule type" value="Genomic_DNA"/>
</dbReference>
<evidence type="ECO:0000313" key="2">
    <source>
        <dbReference type="EMBL" id="CAE7811723.1"/>
    </source>
</evidence>
<evidence type="ECO:0000256" key="1">
    <source>
        <dbReference type="SAM" id="MobiDB-lite"/>
    </source>
</evidence>
<feature type="region of interest" description="Disordered" evidence="1">
    <location>
        <begin position="709"/>
        <end position="783"/>
    </location>
</feature>